<dbReference type="PANTHER" id="PTHR45916:SF1">
    <property type="entry name" value="STRUCTURAL MAINTENANCE OF CHROMOSOMES PROTEIN 5"/>
    <property type="match status" value="1"/>
</dbReference>
<dbReference type="Pfam" id="PF02148">
    <property type="entry name" value="zf-UBP"/>
    <property type="match status" value="1"/>
</dbReference>
<evidence type="ECO:0000313" key="19">
    <source>
        <dbReference type="EMBL" id="CCI40972.1"/>
    </source>
</evidence>
<keyword evidence="9" id="KW-0788">Thiol protease</keyword>
<comment type="similarity">
    <text evidence="3">Belongs to the SMC family. SMC5 subfamily.</text>
</comment>
<evidence type="ECO:0000256" key="10">
    <source>
        <dbReference type="ARBA" id="ARBA00022833"/>
    </source>
</evidence>
<dbReference type="EMBL" id="CAIX01000013">
    <property type="protein sequence ID" value="CCI40972.1"/>
    <property type="molecule type" value="Genomic_DNA"/>
</dbReference>
<evidence type="ECO:0000256" key="3">
    <source>
        <dbReference type="ARBA" id="ARBA00010171"/>
    </source>
</evidence>
<dbReference type="InterPro" id="IPR001607">
    <property type="entry name" value="Znf_UBP"/>
</dbReference>
<evidence type="ECO:0000259" key="15">
    <source>
        <dbReference type="PROSITE" id="PS50030"/>
    </source>
</evidence>
<evidence type="ECO:0000256" key="6">
    <source>
        <dbReference type="ARBA" id="ARBA00022670"/>
    </source>
</evidence>
<evidence type="ECO:0000259" key="17">
    <source>
        <dbReference type="PROSITE" id="PS50271"/>
    </source>
</evidence>
<dbReference type="GO" id="GO:0000724">
    <property type="term" value="P:double-strand break repair via homologous recombination"/>
    <property type="evidence" value="ECO:0007669"/>
    <property type="project" value="TreeGrafter"/>
</dbReference>
<dbReference type="InterPro" id="IPR035802">
    <property type="entry name" value="ENTH/VHS_tepsin"/>
</dbReference>
<dbReference type="GO" id="GO:0006508">
    <property type="term" value="P:proteolysis"/>
    <property type="evidence" value="ECO:0007669"/>
    <property type="project" value="UniProtKB-KW"/>
</dbReference>
<dbReference type="OrthoDB" id="10254973at2759"/>
<dbReference type="Pfam" id="PF22562">
    <property type="entry name" value="UBA_7"/>
    <property type="match status" value="1"/>
</dbReference>
<dbReference type="CDD" id="cd03572">
    <property type="entry name" value="ENTH_like_Tepsin"/>
    <property type="match status" value="1"/>
</dbReference>
<dbReference type="InterPro" id="IPR027417">
    <property type="entry name" value="P-loop_NTPase"/>
</dbReference>
<dbReference type="SUPFAM" id="SSF52540">
    <property type="entry name" value="P-loop containing nucleoside triphosphate hydrolases"/>
    <property type="match status" value="2"/>
</dbReference>
<accession>A0A024G359</accession>
<dbReference type="GO" id="GO:0016579">
    <property type="term" value="P:protein deubiquitination"/>
    <property type="evidence" value="ECO:0007669"/>
    <property type="project" value="InterPro"/>
</dbReference>
<dbReference type="GO" id="GO:0004843">
    <property type="term" value="F:cysteine-type deubiquitinase activity"/>
    <property type="evidence" value="ECO:0007669"/>
    <property type="project" value="UniProtKB-EC"/>
</dbReference>
<dbReference type="PANTHER" id="PTHR45916">
    <property type="entry name" value="STRUCTURAL MAINTENANCE OF CHROMOSOMES PROTEIN 5"/>
    <property type="match status" value="1"/>
</dbReference>
<dbReference type="Gene3D" id="3.30.40.10">
    <property type="entry name" value="Zinc/RING finger domain, C3HC4 (zinc finger)"/>
    <property type="match status" value="1"/>
</dbReference>
<evidence type="ECO:0000256" key="11">
    <source>
        <dbReference type="ARBA" id="ARBA00023054"/>
    </source>
</evidence>
<evidence type="ECO:0000256" key="12">
    <source>
        <dbReference type="PROSITE-ProRule" id="PRU00502"/>
    </source>
</evidence>
<dbReference type="InterPro" id="IPR013809">
    <property type="entry name" value="ENTH"/>
</dbReference>
<feature type="region of interest" description="Disordered" evidence="14">
    <location>
        <begin position="957"/>
        <end position="983"/>
    </location>
</feature>
<dbReference type="Gene3D" id="3.40.50.300">
    <property type="entry name" value="P-loop containing nucleotide triphosphate hydrolases"/>
    <property type="match status" value="2"/>
</dbReference>
<feature type="domain" description="USP" evidence="16">
    <location>
        <begin position="1969"/>
        <end position="2374"/>
    </location>
</feature>
<feature type="coiled-coil region" evidence="13">
    <location>
        <begin position="1296"/>
        <end position="1368"/>
    </location>
</feature>
<evidence type="ECO:0000256" key="7">
    <source>
        <dbReference type="ARBA" id="ARBA00022723"/>
    </source>
</evidence>
<comment type="similarity">
    <text evidence="2">Belongs to the peptidase C19 family.</text>
</comment>
<dbReference type="Pfam" id="PF02463">
    <property type="entry name" value="SMC_N"/>
    <property type="match status" value="1"/>
</dbReference>
<evidence type="ECO:0000313" key="20">
    <source>
        <dbReference type="Proteomes" id="UP000053237"/>
    </source>
</evidence>
<dbReference type="PROSITE" id="PS50030">
    <property type="entry name" value="UBA"/>
    <property type="match status" value="1"/>
</dbReference>
<evidence type="ECO:0000256" key="13">
    <source>
        <dbReference type="SAM" id="Coils"/>
    </source>
</evidence>
<dbReference type="InterPro" id="IPR003395">
    <property type="entry name" value="RecF/RecN/SMC_N"/>
</dbReference>
<evidence type="ECO:0000256" key="4">
    <source>
        <dbReference type="ARBA" id="ARBA00012759"/>
    </source>
</evidence>
<reference evidence="19 20" key="1">
    <citation type="submission" date="2012-05" db="EMBL/GenBank/DDBJ databases">
        <title>Recombination and specialization in a pathogen metapopulation.</title>
        <authorList>
            <person name="Gardiner A."/>
            <person name="Kemen E."/>
            <person name="Schultz-Larsen T."/>
            <person name="MacLean D."/>
            <person name="Van Oosterhout C."/>
            <person name="Jones J.D.G."/>
        </authorList>
    </citation>
    <scope>NUCLEOTIDE SEQUENCE [LARGE SCALE GENOMIC DNA]</scope>
    <source>
        <strain evidence="19 20">Ac Nc2</strain>
    </source>
</reference>
<evidence type="ECO:0000256" key="1">
    <source>
        <dbReference type="ARBA" id="ARBA00000707"/>
    </source>
</evidence>
<dbReference type="InterPro" id="IPR008942">
    <property type="entry name" value="ENTH_VHS"/>
</dbReference>
<dbReference type="EC" id="3.4.19.12" evidence="4"/>
<dbReference type="Gene3D" id="3.90.70.10">
    <property type="entry name" value="Cysteine proteinases"/>
    <property type="match status" value="1"/>
</dbReference>
<dbReference type="Pfam" id="PF00443">
    <property type="entry name" value="UCH"/>
    <property type="match status" value="1"/>
</dbReference>
<keyword evidence="10" id="KW-0862">Zinc</keyword>
<dbReference type="Gene3D" id="1.25.40.90">
    <property type="match status" value="1"/>
</dbReference>
<keyword evidence="8 12" id="KW-0863">Zinc-finger</keyword>
<dbReference type="Pfam" id="PF01417">
    <property type="entry name" value="ENTH"/>
    <property type="match status" value="1"/>
</dbReference>
<evidence type="ECO:0000256" key="8">
    <source>
        <dbReference type="ARBA" id="ARBA00022771"/>
    </source>
</evidence>
<dbReference type="Gene3D" id="1.10.8.10">
    <property type="entry name" value="DNA helicase RuvA subunit, C-terminal domain"/>
    <property type="match status" value="2"/>
</dbReference>
<dbReference type="InterPro" id="IPR013083">
    <property type="entry name" value="Znf_RING/FYVE/PHD"/>
</dbReference>
<evidence type="ECO:0000256" key="5">
    <source>
        <dbReference type="ARBA" id="ARBA00018687"/>
    </source>
</evidence>
<dbReference type="STRING" id="65357.A0A024G359"/>
<dbReference type="PROSITE" id="PS50942">
    <property type="entry name" value="ENTH"/>
    <property type="match status" value="1"/>
</dbReference>
<dbReference type="InterPro" id="IPR028889">
    <property type="entry name" value="USP"/>
</dbReference>
<dbReference type="GO" id="GO:0030915">
    <property type="term" value="C:Smc5-Smc6 complex"/>
    <property type="evidence" value="ECO:0007669"/>
    <property type="project" value="TreeGrafter"/>
</dbReference>
<dbReference type="PROSITE" id="PS50235">
    <property type="entry name" value="USP_3"/>
    <property type="match status" value="1"/>
</dbReference>
<keyword evidence="7" id="KW-0479">Metal-binding</keyword>
<dbReference type="GO" id="GO:0005634">
    <property type="term" value="C:nucleus"/>
    <property type="evidence" value="ECO:0007669"/>
    <property type="project" value="TreeGrafter"/>
</dbReference>
<dbReference type="InterPro" id="IPR038765">
    <property type="entry name" value="Papain-like_cys_pep_sf"/>
</dbReference>
<dbReference type="GO" id="GO:0003697">
    <property type="term" value="F:single-stranded DNA binding"/>
    <property type="evidence" value="ECO:0007669"/>
    <property type="project" value="TreeGrafter"/>
</dbReference>
<gene>
    <name evidence="19" type="ORF">BN9_017560</name>
</gene>
<evidence type="ECO:0000256" key="14">
    <source>
        <dbReference type="SAM" id="MobiDB-lite"/>
    </source>
</evidence>
<keyword evidence="20" id="KW-1185">Reference proteome</keyword>
<comment type="caution">
    <text evidence="19">The sequence shown here is derived from an EMBL/GenBank/DDBJ whole genome shotgun (WGS) entry which is preliminary data.</text>
</comment>
<evidence type="ECO:0000256" key="2">
    <source>
        <dbReference type="ARBA" id="ARBA00009085"/>
    </source>
</evidence>
<feature type="domain" description="ENTH" evidence="18">
    <location>
        <begin position="1"/>
        <end position="127"/>
    </location>
</feature>
<dbReference type="InterPro" id="IPR018200">
    <property type="entry name" value="USP_CS"/>
</dbReference>
<keyword evidence="11 13" id="KW-0175">Coiled coil</keyword>
<feature type="domain" description="UBP-type" evidence="17">
    <location>
        <begin position="1811"/>
        <end position="1927"/>
    </location>
</feature>
<evidence type="ECO:0000259" key="18">
    <source>
        <dbReference type="PROSITE" id="PS50942"/>
    </source>
</evidence>
<feature type="compositionally biased region" description="Polar residues" evidence="14">
    <location>
        <begin position="198"/>
        <end position="224"/>
    </location>
</feature>
<feature type="region of interest" description="Disordered" evidence="14">
    <location>
        <begin position="170"/>
        <end position="224"/>
    </location>
</feature>
<comment type="catalytic activity">
    <reaction evidence="1">
        <text>Thiol-dependent hydrolysis of ester, thioester, amide, peptide and isopeptide bonds formed by the C-terminal Gly of ubiquitin (a 76-residue protein attached to proteins as an intracellular targeting signal).</text>
        <dbReference type="EC" id="3.4.19.12"/>
    </reaction>
</comment>
<dbReference type="SUPFAM" id="SSF48464">
    <property type="entry name" value="ENTH/VHS domain"/>
    <property type="match status" value="1"/>
</dbReference>
<dbReference type="FunFam" id="3.30.40.10:FF:000396">
    <property type="entry name" value="Ubiquitin carboxyl-terminal hydrolase"/>
    <property type="match status" value="1"/>
</dbReference>
<feature type="domain" description="UBA" evidence="15">
    <location>
        <begin position="2283"/>
        <end position="2330"/>
    </location>
</feature>
<dbReference type="SMART" id="SM00290">
    <property type="entry name" value="ZnF_UBP"/>
    <property type="match status" value="1"/>
</dbReference>
<dbReference type="SUPFAM" id="SSF57850">
    <property type="entry name" value="RING/U-box"/>
    <property type="match status" value="1"/>
</dbReference>
<dbReference type="InterPro" id="IPR001394">
    <property type="entry name" value="Peptidase_C19_UCH"/>
</dbReference>
<keyword evidence="6" id="KW-0645">Protease</keyword>
<dbReference type="Proteomes" id="UP000053237">
    <property type="component" value="Unassembled WGS sequence"/>
</dbReference>
<sequence length="2374" mass="269508">MNRQTLAEATSLHDGSVPTYLLEEIANQTKISVRDAEKIADYLVGRATKTNHNVKYKALQVIQHCIREGHQAFSEAIRDERQELEVISHSSGSREAATKNEKARQICRLVEGILYALDDEVAIEPTAPVAYQDMKHKSRGLIQQNLIELQGAESPNPPKTTPMEQLNAWSTPVSQQRNHDTYGGSCGSTLLPSRHSNDSVSFLNAKSYPNTTTQEPSTSSGRYTYSNREFYNERAPSSAPSGYNVPQFSENKSWSSVTSSTPQYTAGTWNSSGFKKKELDYSQAPRSSRENRPTVLIGHKLNVAKPVENNLPRPYTLPPPPAPGNADGRARQFPTYMENTDRLKSAEFAGPPPRSWDHDRYQYDSKTHAIHSNSGGFNSSTQHNMVVNDDRVSSKLNKTVEGLVKMSLEAREKWDCRNIDKSMATSLADHDELSSMTHPIDRGYYQQSGPMHTSVQSDIAGQYERGLIDSLCVSTGLARAPPTEELARFVELAQNLEVDTIGDIILDKLEDSIWQVRLKALYVISALFEAPACTAYIEWFEENSDVIEALMNDEKPPVVSKALQILKFLGLAEELEHTKRALSGRTSTFKNKASTRCGNATPVASHISKSTAAEADLLGFDSSPVAPRKAPLQNDLSAIMGQPDTSNRNISLLDEFLPQSQQEPYLAQAGDHRFSTSNIQYNGIQQKEPYQNQAVESLNRQPSMELHAAHPTLSFSQPPFKSEPQFTSLSQLGRADKVGHFVRHEKESGFVEIELFFESGNVIIRRVIHRDHKSVWILDGHEATYKQILQLMARAKIQIDNLCQFLPQDKVGEFTRMNRMQLLKATEQAVLNGELATTHEEIVRMQQEMHTKKQELIRALQALDLKKSENQQRKIEAKRIMEHEDRIKETELLEKKSFWVEFYNYKEQVELLKANKKRCHQMLENAERVDILPLQERLEKEKIRLEDLELKKKEFEHTRHQEEERMTSERAVSEQLESKQSRTMSEIKEIRTHHEETQQKVLKMERELNELLEERSQLPAEDTVKKRKVEIEYEQRAREGERAEVTTERESCVRKLYTMEQQSERIKSQLAKLEDEVVQRRLAVQRFDPDCIRALDWVEQNRSKFERPVWGPVVLQLIVKEMLYAKYVEDTLPKWLMTAIVTECYEDYNTLIHELNSGPPEQRIKASVLIVQDGRCNRINRPYDSDRMRSLRNEYGIVGYLDQLIEAPDIIQEVLRVHGGVHTVLVGSQMTEDVINRGVDIFSRLSFREKKLAFVTPKKKYVVSVSRYGSGNVTTRTNDLQNPRLLAASSSNSAMKNELSANLELLQNEVKTVQNKIIELKQKEKSAAEARSSFLQQISKLRSQLVDIMRIEERIVEAKRRVNNLRRDLDQDLSVKKKDAVSRLRRLLVEQGSQLEKCLAATQSAYLATVEYTSANFSSTAQQLRVNGVKQCLKQAELKIRLVFSIQFSSKATNTSHICSDLRQKFERSKEQLLCAAKEAVQLKKRAERQAPWETYKAQFEQLPDDLEELRGLIESNKASLECFRGDIRILSIYRRVKEEIVNEEHEVEDLQAVTQTEGDEISKIRESWHAQLRAVVEEIDRNFREYFHDIGCMGEVVLVDDDEDLTKWGIERRAQFRKGGNLSIMTAEEQSGGEKSVGTIMYLMAIQNMTCCPFRVVDEINQGMDVYNERKVFHRITKASCGKKFPQYFLITPKLITRLEYHRDTKVMVILNGPFNKLSQEHKDRQETVPTKLAIGGKGGFLNDSESNQFEVTKSFEVVVFEPNSKKEKVRVQFPSEQIPPVVNDAIDAVLNHAGNVVQETVATWQEELKETKYAADLMQVPNPPKLSANPQTWKCQGDNCDMRENLWLNLSDGFIGCGRKNWDGSGGCGAALTHYEQTGKKYPLAVKLGTITAKEGDVFSYAADEDDLVVDKYLSSHLAHFGINIQNLKKTDKSMNELQVGLNMSYDFDAITEKGKTLVPISGAGYIGFTNLGNSCYINSVLQLLLALPEMQSRYFDAAENIFSTSMVPSEDFAVQMAKVATAILSDRYKRNVSIETGEKDLHGIDIRPSTFRALVGRGHAAFSTQEQQDAVEYLQHLLDYMKRSEHATKSRIGPLFPDKPNSELLASPSLFQFSFQDRIECLQSHKVRYLTRDDLILRLQIPLECATNAPEVREFQESSSKRQRVVDGKVDEQAVDTSRVIPDVPFNACLDRTFSSELIEDFLSSATGTKGTAQQTVRIKTFPRYLLLQMARFYAAEDWTPKKLEVSVRVPEQISLQNYRSEGLQEGEEILPDSPTCATPQNQEITPDGNLVAQLVSMGFSENGCKKAAIATSNGSAEAAMEWILTHMEDDNFNDDVAMTNQDHIDDHISAEHLGTLTSLGFSENQVESHG</sequence>
<keyword evidence="9" id="KW-0378">Hydrolase</keyword>
<proteinExistence type="inferred from homology"/>
<dbReference type="GO" id="GO:0008270">
    <property type="term" value="F:zinc ion binding"/>
    <property type="evidence" value="ECO:0007669"/>
    <property type="project" value="UniProtKB-KW"/>
</dbReference>
<dbReference type="InParanoid" id="A0A024G359"/>
<dbReference type="PROSITE" id="PS00972">
    <property type="entry name" value="USP_1"/>
    <property type="match status" value="1"/>
</dbReference>
<protein>
    <recommendedName>
        <fullName evidence="5">Structural maintenance of chromosomes protein 5</fullName>
        <ecNumber evidence="4">3.4.19.12</ecNumber>
    </recommendedName>
</protein>
<dbReference type="PROSITE" id="PS50271">
    <property type="entry name" value="ZF_UBP"/>
    <property type="match status" value="1"/>
</dbReference>
<dbReference type="SUPFAM" id="SSF54001">
    <property type="entry name" value="Cysteine proteinases"/>
    <property type="match status" value="1"/>
</dbReference>
<evidence type="ECO:0000259" key="16">
    <source>
        <dbReference type="PROSITE" id="PS50235"/>
    </source>
</evidence>
<dbReference type="InterPro" id="IPR015940">
    <property type="entry name" value="UBA"/>
</dbReference>
<name>A0A024G359_9STRA</name>
<organism evidence="19 20">
    <name type="scientific">Albugo candida</name>
    <dbReference type="NCBI Taxonomy" id="65357"/>
    <lineage>
        <taxon>Eukaryota</taxon>
        <taxon>Sar</taxon>
        <taxon>Stramenopiles</taxon>
        <taxon>Oomycota</taxon>
        <taxon>Peronosporomycetes</taxon>
        <taxon>Albuginales</taxon>
        <taxon>Albuginaceae</taxon>
        <taxon>Albugo</taxon>
    </lineage>
</organism>
<evidence type="ECO:0000256" key="9">
    <source>
        <dbReference type="ARBA" id="ARBA00022807"/>
    </source>
</evidence>